<evidence type="ECO:0000256" key="1">
    <source>
        <dbReference type="SAM" id="MobiDB-lite"/>
    </source>
</evidence>
<dbReference type="InterPro" id="IPR011105">
    <property type="entry name" value="Cell_wall_hydrolase_SleB"/>
</dbReference>
<sequence length="267" mass="27928">MTTTIFSLRAAATAGVLVSTLLASGCMGSRSPVEEVLASVNPDERECLARAMYFESNRSSEAGMMAVGTVVMNRVESSAFPNDVCAVVGQPRQFAPGVMTREMNAGRELAMATAAKVLRGERAENVREAKFFHTAGYNFSYPNMHYVAIAGGNAFYEKIGKSLRSRARLATQADVAAGKTSFDFAALRQDERGGARAATSALALDAAEKAPARSPFKSLLDGLTGQQAATQPQKAPVASAANPADANEPDPARFGDLPGVSGAGIAE</sequence>
<dbReference type="OrthoDB" id="8433080at2"/>
<evidence type="ECO:0000313" key="5">
    <source>
        <dbReference type="Proteomes" id="UP000192656"/>
    </source>
</evidence>
<keyword evidence="4" id="KW-0378">Hydrolase</keyword>
<keyword evidence="5" id="KW-1185">Reference proteome</keyword>
<accession>A0A1W2E6H0</accession>
<dbReference type="GO" id="GO:0016787">
    <property type="term" value="F:hydrolase activity"/>
    <property type="evidence" value="ECO:0007669"/>
    <property type="project" value="UniProtKB-KW"/>
</dbReference>
<organism evidence="4 5">
    <name type="scientific">Fulvimarina manganoxydans</name>
    <dbReference type="NCBI Taxonomy" id="937218"/>
    <lineage>
        <taxon>Bacteria</taxon>
        <taxon>Pseudomonadati</taxon>
        <taxon>Pseudomonadota</taxon>
        <taxon>Alphaproteobacteria</taxon>
        <taxon>Hyphomicrobiales</taxon>
        <taxon>Aurantimonadaceae</taxon>
        <taxon>Fulvimarina</taxon>
    </lineage>
</organism>
<feature type="compositionally biased region" description="Polar residues" evidence="1">
    <location>
        <begin position="224"/>
        <end position="233"/>
    </location>
</feature>
<evidence type="ECO:0000259" key="3">
    <source>
        <dbReference type="Pfam" id="PF07486"/>
    </source>
</evidence>
<name>A0A1W2E6H0_9HYPH</name>
<dbReference type="Pfam" id="PF07486">
    <property type="entry name" value="Hydrolase_2"/>
    <property type="match status" value="1"/>
</dbReference>
<dbReference type="AlphaFoldDB" id="A0A1W2E6H0"/>
<feature type="chain" id="PRO_5012551761" evidence="2">
    <location>
        <begin position="24"/>
        <end position="267"/>
    </location>
</feature>
<dbReference type="Proteomes" id="UP000192656">
    <property type="component" value="Unassembled WGS sequence"/>
</dbReference>
<feature type="domain" description="Cell wall hydrolase SleB" evidence="3">
    <location>
        <begin position="60"/>
        <end position="156"/>
    </location>
</feature>
<gene>
    <name evidence="4" type="ORF">SAMN06297251_1223</name>
</gene>
<dbReference type="RefSeq" id="WP_084411984.1">
    <property type="nucleotide sequence ID" value="NZ_FWXR01000022.1"/>
</dbReference>
<dbReference type="STRING" id="937218.SAMN06297251_1223"/>
<feature type="compositionally biased region" description="Low complexity" evidence="1">
    <location>
        <begin position="235"/>
        <end position="246"/>
    </location>
</feature>
<proteinExistence type="predicted"/>
<evidence type="ECO:0000256" key="2">
    <source>
        <dbReference type="SAM" id="SignalP"/>
    </source>
</evidence>
<feature type="signal peptide" evidence="2">
    <location>
        <begin position="1"/>
        <end position="23"/>
    </location>
</feature>
<evidence type="ECO:0000313" key="4">
    <source>
        <dbReference type="EMBL" id="SMD05351.1"/>
    </source>
</evidence>
<feature type="region of interest" description="Disordered" evidence="1">
    <location>
        <begin position="222"/>
        <end position="267"/>
    </location>
</feature>
<protein>
    <submittedName>
        <fullName evidence="4">Cell Wall Hydrolase</fullName>
    </submittedName>
</protein>
<keyword evidence="2" id="KW-0732">Signal</keyword>
<dbReference type="EMBL" id="FWXR01000022">
    <property type="protein sequence ID" value="SMD05351.1"/>
    <property type="molecule type" value="Genomic_DNA"/>
</dbReference>
<dbReference type="Gene3D" id="1.10.10.2520">
    <property type="entry name" value="Cell wall hydrolase SleB, domain 1"/>
    <property type="match status" value="1"/>
</dbReference>
<reference evidence="4 5" key="1">
    <citation type="submission" date="2017-04" db="EMBL/GenBank/DDBJ databases">
        <authorList>
            <person name="Afonso C.L."/>
            <person name="Miller P.J."/>
            <person name="Scott M.A."/>
            <person name="Spackman E."/>
            <person name="Goraichik I."/>
            <person name="Dimitrov K.M."/>
            <person name="Suarez D.L."/>
            <person name="Swayne D.E."/>
        </authorList>
    </citation>
    <scope>NUCLEOTIDE SEQUENCE [LARGE SCALE GENOMIC DNA]</scope>
    <source>
        <strain evidence="4 5">CGMCC 1.10972</strain>
    </source>
</reference>
<dbReference type="InterPro" id="IPR042047">
    <property type="entry name" value="SleB_dom1"/>
</dbReference>